<dbReference type="EMBL" id="JAPDRK010000016">
    <property type="protein sequence ID" value="KAJ9605240.1"/>
    <property type="molecule type" value="Genomic_DNA"/>
</dbReference>
<reference evidence="5" key="1">
    <citation type="submission" date="2022-10" db="EMBL/GenBank/DDBJ databases">
        <title>Culturing micro-colonial fungi from biological soil crusts in the Mojave desert and describing Neophaeococcomyces mojavensis, and introducing the new genera and species Taxawa tesnikishii.</title>
        <authorList>
            <person name="Kurbessoian T."/>
            <person name="Stajich J.E."/>
        </authorList>
    </citation>
    <scope>NUCLEOTIDE SEQUENCE</scope>
    <source>
        <strain evidence="5">TK_41</strain>
    </source>
</reference>
<keyword evidence="2" id="KW-0812">Transmembrane</keyword>
<dbReference type="PANTHER" id="PTHR35408:SF1">
    <property type="entry name" value="GLYCOSYLTRANSFERASE 2-LIKE DOMAIN-CONTAINING PROTEIN"/>
    <property type="match status" value="1"/>
</dbReference>
<feature type="domain" description="DUF7928" evidence="4">
    <location>
        <begin position="68"/>
        <end position="214"/>
    </location>
</feature>
<feature type="domain" description="Glycosyltransferase 2-like" evidence="3">
    <location>
        <begin position="502"/>
        <end position="655"/>
    </location>
</feature>
<dbReference type="Pfam" id="PF13632">
    <property type="entry name" value="Glyco_trans_2_3"/>
    <property type="match status" value="1"/>
</dbReference>
<dbReference type="Pfam" id="PF25550">
    <property type="entry name" value="DUF7928"/>
    <property type="match status" value="1"/>
</dbReference>
<dbReference type="Proteomes" id="UP001172673">
    <property type="component" value="Unassembled WGS sequence"/>
</dbReference>
<dbReference type="InterPro" id="IPR029044">
    <property type="entry name" value="Nucleotide-diphossugar_trans"/>
</dbReference>
<evidence type="ECO:0000259" key="3">
    <source>
        <dbReference type="Pfam" id="PF13632"/>
    </source>
</evidence>
<keyword evidence="2" id="KW-0472">Membrane</keyword>
<name>A0AA39CEA9_9EURO</name>
<evidence type="ECO:0000256" key="2">
    <source>
        <dbReference type="SAM" id="Phobius"/>
    </source>
</evidence>
<evidence type="ECO:0000256" key="1">
    <source>
        <dbReference type="SAM" id="MobiDB-lite"/>
    </source>
</evidence>
<dbReference type="InterPro" id="IPR001173">
    <property type="entry name" value="Glyco_trans_2-like"/>
</dbReference>
<gene>
    <name evidence="5" type="ORF">H2200_009897</name>
</gene>
<comment type="caution">
    <text evidence="5">The sequence shown here is derived from an EMBL/GenBank/DDBJ whole genome shotgun (WGS) entry which is preliminary data.</text>
</comment>
<sequence length="694" mass="78678">MEMNQIQMPQRPPMAYHNDDDDNYDLRESPYPRSPSGMSQYYPRSPSQSSFVSRADSTAPLGSAGAFKCDIMVKFLRQRQMEKLWSNSVDGEGVILKRGKRDFVCQPSELLFEQNGLFAQVSALNVKVAMTVKTDVIETFLRTSQLPYVPYLDGLRIQVLPNVTFLSKSKKHHFAAFIQDPGFLVVWHDDPEQVITRAEKIEQHLVSLLWKDENLVIPKSEPTSAAPSIREKAGGDVEEARQYDDKPRKTIMYQAILMGLAGLLVILTIGVGWRKVAVEVKTDSTYLRLALAAVILPQVWLGWFFFQTLVNGVSQLFGPVNQLESNSRTFSGIRSKRLETDTLPHVTVQCPVYKEGLWSVIDPTMISIREAISTYEMQGGSANIFVNDDGMQLVKESEANERREYYEEHNIGWVARPKHNPSPKDGSGEKAFVRAGKFKKASNMNYAMNVSARIEDQLARIPRHESWTQQDEDEAYKDILQQVIEQDQGRTWAQGDVRIGDYILIIDSDTRVPADCFLDMVSEMEASPQVAIIQFSSGVMNVTTSFFEKGITFFTNLVYTAIQFAVANGDIAPFVGHNAVLRWSALQDIAYEEEGVEKYWAENTVSEDFDMALRLQSKGYDLRFSTYFGSEGFQEGVSLTVYDELARWEKYAYGEFAVAHSNQADSSGCSELIFNPFIYWFTRGPVTPLFRKFM</sequence>
<dbReference type="InterPro" id="IPR057688">
    <property type="entry name" value="DUF7928"/>
</dbReference>
<evidence type="ECO:0000259" key="4">
    <source>
        <dbReference type="Pfam" id="PF25550"/>
    </source>
</evidence>
<evidence type="ECO:0008006" key="7">
    <source>
        <dbReference type="Google" id="ProtNLM"/>
    </source>
</evidence>
<feature type="region of interest" description="Disordered" evidence="1">
    <location>
        <begin position="1"/>
        <end position="55"/>
    </location>
</feature>
<feature type="transmembrane region" description="Helical" evidence="2">
    <location>
        <begin position="285"/>
        <end position="306"/>
    </location>
</feature>
<evidence type="ECO:0000313" key="6">
    <source>
        <dbReference type="Proteomes" id="UP001172673"/>
    </source>
</evidence>
<proteinExistence type="predicted"/>
<accession>A0AA39CEA9</accession>
<keyword evidence="6" id="KW-1185">Reference proteome</keyword>
<protein>
    <recommendedName>
        <fullName evidence="7">Glycosyltransferase 2-like domain-containing protein</fullName>
    </recommendedName>
</protein>
<keyword evidence="2" id="KW-1133">Transmembrane helix</keyword>
<dbReference type="Gene3D" id="3.90.550.10">
    <property type="entry name" value="Spore Coat Polysaccharide Biosynthesis Protein SpsA, Chain A"/>
    <property type="match status" value="1"/>
</dbReference>
<evidence type="ECO:0000313" key="5">
    <source>
        <dbReference type="EMBL" id="KAJ9605240.1"/>
    </source>
</evidence>
<organism evidence="5 6">
    <name type="scientific">Cladophialophora chaetospira</name>
    <dbReference type="NCBI Taxonomy" id="386627"/>
    <lineage>
        <taxon>Eukaryota</taxon>
        <taxon>Fungi</taxon>
        <taxon>Dikarya</taxon>
        <taxon>Ascomycota</taxon>
        <taxon>Pezizomycotina</taxon>
        <taxon>Eurotiomycetes</taxon>
        <taxon>Chaetothyriomycetidae</taxon>
        <taxon>Chaetothyriales</taxon>
        <taxon>Herpotrichiellaceae</taxon>
        <taxon>Cladophialophora</taxon>
    </lineage>
</organism>
<feature type="compositionally biased region" description="Low complexity" evidence="1">
    <location>
        <begin position="39"/>
        <end position="50"/>
    </location>
</feature>
<feature type="transmembrane region" description="Helical" evidence="2">
    <location>
        <begin position="251"/>
        <end position="273"/>
    </location>
</feature>
<dbReference type="SUPFAM" id="SSF53448">
    <property type="entry name" value="Nucleotide-diphospho-sugar transferases"/>
    <property type="match status" value="1"/>
</dbReference>
<dbReference type="PANTHER" id="PTHR35408">
    <property type="entry name" value="CHROMOSOME 15, WHOLE GENOME SHOTGUN SEQUENCE"/>
    <property type="match status" value="1"/>
</dbReference>
<dbReference type="AlphaFoldDB" id="A0AA39CEA9"/>